<dbReference type="InterPro" id="IPR027558">
    <property type="entry name" value="Pre_pil_HX9DG_C"/>
</dbReference>
<dbReference type="RefSeq" id="WP_277860716.1">
    <property type="nucleotide sequence ID" value="NZ_JARRAG010000002.1"/>
</dbReference>
<keyword evidence="3" id="KW-1185">Reference proteome</keyword>
<evidence type="ECO:0000313" key="3">
    <source>
        <dbReference type="Proteomes" id="UP001216907"/>
    </source>
</evidence>
<dbReference type="InterPro" id="IPR045584">
    <property type="entry name" value="Pilin-like"/>
</dbReference>
<evidence type="ECO:0000259" key="1">
    <source>
        <dbReference type="Pfam" id="PF07596"/>
    </source>
</evidence>
<proteinExistence type="predicted"/>
<dbReference type="Pfam" id="PF07963">
    <property type="entry name" value="N_methyl"/>
    <property type="match status" value="1"/>
</dbReference>
<dbReference type="PANTHER" id="PTHR30093:SF2">
    <property type="entry name" value="TYPE II SECRETION SYSTEM PROTEIN H"/>
    <property type="match status" value="1"/>
</dbReference>
<comment type="caution">
    <text evidence="2">The sequence shown here is derived from an EMBL/GenBank/DDBJ whole genome shotgun (WGS) entry which is preliminary data.</text>
</comment>
<dbReference type="SUPFAM" id="SSF54523">
    <property type="entry name" value="Pili subunits"/>
    <property type="match status" value="1"/>
</dbReference>
<dbReference type="InterPro" id="IPR011453">
    <property type="entry name" value="DUF1559"/>
</dbReference>
<name>A0ABT6F9T8_9BACT</name>
<organism evidence="2 3">
    <name type="scientific">Paludisphaera mucosa</name>
    <dbReference type="NCBI Taxonomy" id="3030827"/>
    <lineage>
        <taxon>Bacteria</taxon>
        <taxon>Pseudomonadati</taxon>
        <taxon>Planctomycetota</taxon>
        <taxon>Planctomycetia</taxon>
        <taxon>Isosphaerales</taxon>
        <taxon>Isosphaeraceae</taxon>
        <taxon>Paludisphaera</taxon>
    </lineage>
</organism>
<dbReference type="PANTHER" id="PTHR30093">
    <property type="entry name" value="GENERAL SECRETION PATHWAY PROTEIN G"/>
    <property type="match status" value="1"/>
</dbReference>
<protein>
    <submittedName>
        <fullName evidence="2">DUF1559 domain-containing protein</fullName>
    </submittedName>
</protein>
<dbReference type="Proteomes" id="UP001216907">
    <property type="component" value="Unassembled WGS sequence"/>
</dbReference>
<dbReference type="Gene3D" id="3.30.700.10">
    <property type="entry name" value="Glycoprotein, Type 4 Pilin"/>
    <property type="match status" value="1"/>
</dbReference>
<dbReference type="EMBL" id="JARRAG010000002">
    <property type="protein sequence ID" value="MDG3004358.1"/>
    <property type="molecule type" value="Genomic_DNA"/>
</dbReference>
<dbReference type="InterPro" id="IPR012902">
    <property type="entry name" value="N_methyl_site"/>
</dbReference>
<feature type="domain" description="DUF1559" evidence="1">
    <location>
        <begin position="32"/>
        <end position="310"/>
    </location>
</feature>
<dbReference type="Pfam" id="PF07596">
    <property type="entry name" value="SBP_bac_10"/>
    <property type="match status" value="1"/>
</dbReference>
<dbReference type="NCBIfam" id="TIGR02532">
    <property type="entry name" value="IV_pilin_GFxxxE"/>
    <property type="match status" value="1"/>
</dbReference>
<evidence type="ECO:0000313" key="2">
    <source>
        <dbReference type="EMBL" id="MDG3004358.1"/>
    </source>
</evidence>
<sequence length="330" mass="35756">MRKPRRAFTLIELLVVIAIIAVLIALLLPAVQSAREAARRMQCTNNLKQLGLAVHNYADVHGRLPIGRGVRPPQPYTVASRYNFSGFSMILPFMEQSTIFSSINFNLTMTTQDGNTTAQRTVVAPFLCPSDGQVAPVESAGVNYRFSEGSSIAYSYAETDTGNTNTMLPAPDGPFFAERSLRLSQITDGTSNTGLTSERLLGDFNQGIATPSRDVYNTNVFPATPEEASQSCEAWDSTLVSTSGESGSGAPWLDGFLHTSIYKHISTPNKKSCYFRPTRLVMTVGSKHPGGVNVGFADGSVRFVKDSIDRNTWRALGSMNGGEVVSSDSY</sequence>
<gene>
    <name evidence="2" type="ORF">PZE19_11275</name>
</gene>
<dbReference type="NCBIfam" id="TIGR04294">
    <property type="entry name" value="pre_pil_HX9DG"/>
    <property type="match status" value="1"/>
</dbReference>
<reference evidence="2 3" key="1">
    <citation type="submission" date="2023-03" db="EMBL/GenBank/DDBJ databases">
        <title>Paludisphaera mucosa sp. nov. a novel planctomycete from northern fen.</title>
        <authorList>
            <person name="Ivanova A."/>
        </authorList>
    </citation>
    <scope>NUCLEOTIDE SEQUENCE [LARGE SCALE GENOMIC DNA]</scope>
    <source>
        <strain evidence="2 3">Pla2</strain>
    </source>
</reference>
<accession>A0ABT6F9T8</accession>